<name>A0A1V9FTP8_9BACT</name>
<evidence type="ECO:0000313" key="2">
    <source>
        <dbReference type="Proteomes" id="UP000192796"/>
    </source>
</evidence>
<dbReference type="EMBL" id="LVYD01000056">
    <property type="protein sequence ID" value="OQP61700.1"/>
    <property type="molecule type" value="Genomic_DNA"/>
</dbReference>
<comment type="caution">
    <text evidence="1">The sequence shown here is derived from an EMBL/GenBank/DDBJ whole genome shotgun (WGS) entry which is preliminary data.</text>
</comment>
<organism evidence="1 2">
    <name type="scientific">Niastella vici</name>
    <dbReference type="NCBI Taxonomy" id="1703345"/>
    <lineage>
        <taxon>Bacteria</taxon>
        <taxon>Pseudomonadati</taxon>
        <taxon>Bacteroidota</taxon>
        <taxon>Chitinophagia</taxon>
        <taxon>Chitinophagales</taxon>
        <taxon>Chitinophagaceae</taxon>
        <taxon>Niastella</taxon>
    </lineage>
</organism>
<dbReference type="AlphaFoldDB" id="A0A1V9FTP8"/>
<gene>
    <name evidence="1" type="ORF">A3860_31030</name>
</gene>
<reference evidence="1 2" key="1">
    <citation type="submission" date="2016-03" db="EMBL/GenBank/DDBJ databases">
        <title>Niastella vici sp. nov., isolated from farmland soil.</title>
        <authorList>
            <person name="Chen L."/>
            <person name="Wang D."/>
            <person name="Yang S."/>
            <person name="Wang G."/>
        </authorList>
    </citation>
    <scope>NUCLEOTIDE SEQUENCE [LARGE SCALE GENOMIC DNA]</scope>
    <source>
        <strain evidence="1 2">DJ57</strain>
    </source>
</reference>
<evidence type="ECO:0000313" key="1">
    <source>
        <dbReference type="EMBL" id="OQP61700.1"/>
    </source>
</evidence>
<keyword evidence="2" id="KW-1185">Reference proteome</keyword>
<dbReference type="Proteomes" id="UP000192796">
    <property type="component" value="Unassembled WGS sequence"/>
</dbReference>
<dbReference type="STRING" id="1703345.A3860_31030"/>
<sequence length="59" mass="6807">MSDGAKIYNTCHILTKNNGPVRPPVAFFTQHPWHAFFNFVDDNPGLRAFARYLDHISFI</sequence>
<proteinExistence type="predicted"/>
<accession>A0A1V9FTP8</accession>
<protein>
    <submittedName>
        <fullName evidence="1">Uncharacterized protein</fullName>
    </submittedName>
</protein>